<keyword evidence="2" id="KW-1185">Reference proteome</keyword>
<gene>
    <name evidence="1" type="ORF">JL2886_01034</name>
</gene>
<protein>
    <submittedName>
        <fullName evidence="1">Uncharacterized protein</fullName>
    </submittedName>
</protein>
<sequence>MWFVRIRHALVLAIGAAHTADASVHDFLSFIYELVQGILFALDPRMEFCQSSDFQIIGEMQPQRP</sequence>
<organism evidence="1 2">
    <name type="scientific">Phaeobacter gallaeciensis</name>
    <dbReference type="NCBI Taxonomy" id="60890"/>
    <lineage>
        <taxon>Bacteria</taxon>
        <taxon>Pseudomonadati</taxon>
        <taxon>Pseudomonadota</taxon>
        <taxon>Alphaproteobacteria</taxon>
        <taxon>Rhodobacterales</taxon>
        <taxon>Roseobacteraceae</taxon>
        <taxon>Phaeobacter</taxon>
    </lineage>
</organism>
<dbReference type="EMBL" id="CP015124">
    <property type="protein sequence ID" value="ANP35956.1"/>
    <property type="molecule type" value="Genomic_DNA"/>
</dbReference>
<evidence type="ECO:0000313" key="1">
    <source>
        <dbReference type="EMBL" id="ANP35956.1"/>
    </source>
</evidence>
<proteinExistence type="predicted"/>
<name>A0A1B0ZP53_9RHOB</name>
<reference evidence="1 2" key="1">
    <citation type="submission" date="2016-04" db="EMBL/GenBank/DDBJ databases">
        <authorList>
            <person name="Evans L.H."/>
            <person name="Alamgir A."/>
            <person name="Owens N."/>
            <person name="Weber N.D."/>
            <person name="Virtaneva K."/>
            <person name="Barbian K."/>
            <person name="Babar A."/>
            <person name="Rosenke K."/>
        </authorList>
    </citation>
    <scope>NUCLEOTIDE SEQUENCE [LARGE SCALE GENOMIC DNA]</scope>
    <source>
        <strain evidence="1 2">JL2886</strain>
    </source>
</reference>
<dbReference type="AlphaFoldDB" id="A0A1B0ZP53"/>
<dbReference type="Proteomes" id="UP000092565">
    <property type="component" value="Chromosome"/>
</dbReference>
<evidence type="ECO:0000313" key="2">
    <source>
        <dbReference type="Proteomes" id="UP000092565"/>
    </source>
</evidence>
<accession>A0A1B0ZP53</accession>